<dbReference type="InterPro" id="IPR029058">
    <property type="entry name" value="AB_hydrolase_fold"/>
</dbReference>
<feature type="signal peptide" evidence="4">
    <location>
        <begin position="1"/>
        <end position="26"/>
    </location>
</feature>
<keyword evidence="6" id="KW-1185">Reference proteome</keyword>
<dbReference type="Proteomes" id="UP001596037">
    <property type="component" value="Unassembled WGS sequence"/>
</dbReference>
<evidence type="ECO:0000313" key="6">
    <source>
        <dbReference type="Proteomes" id="UP001596037"/>
    </source>
</evidence>
<keyword evidence="1 5" id="KW-0378">Hydrolase</keyword>
<keyword evidence="2" id="KW-0442">Lipid degradation</keyword>
<evidence type="ECO:0000256" key="3">
    <source>
        <dbReference type="ARBA" id="ARBA00023098"/>
    </source>
</evidence>
<dbReference type="SUPFAM" id="SSF53474">
    <property type="entry name" value="alpha/beta-Hydrolases"/>
    <property type="match status" value="1"/>
</dbReference>
<dbReference type="Pfam" id="PF03403">
    <property type="entry name" value="PAF-AH_p_II"/>
    <property type="match status" value="1"/>
</dbReference>
<keyword evidence="4" id="KW-0732">Signal</keyword>
<dbReference type="EMBL" id="JBHSMF010000009">
    <property type="protein sequence ID" value="MFC5499371.1"/>
    <property type="molecule type" value="Genomic_DNA"/>
</dbReference>
<accession>A0ABW0NG71</accession>
<name>A0ABW0NG71_9BURK</name>
<reference evidence="6" key="1">
    <citation type="journal article" date="2019" name="Int. J. Syst. Evol. Microbiol.">
        <title>The Global Catalogue of Microorganisms (GCM) 10K type strain sequencing project: providing services to taxonomists for standard genome sequencing and annotation.</title>
        <authorList>
            <consortium name="The Broad Institute Genomics Platform"/>
            <consortium name="The Broad Institute Genome Sequencing Center for Infectious Disease"/>
            <person name="Wu L."/>
            <person name="Ma J."/>
        </authorList>
    </citation>
    <scope>NUCLEOTIDE SEQUENCE [LARGE SCALE GENOMIC DNA]</scope>
    <source>
        <strain evidence="6">CCUG 57401</strain>
    </source>
</reference>
<dbReference type="PANTHER" id="PTHR10272">
    <property type="entry name" value="PLATELET-ACTIVATING FACTOR ACETYLHYDROLASE"/>
    <property type="match status" value="1"/>
</dbReference>
<dbReference type="InterPro" id="IPR016986">
    <property type="entry name" value="UCP031982_abhydr"/>
</dbReference>
<organism evidence="5 6">
    <name type="scientific">Caenimonas terrae</name>
    <dbReference type="NCBI Taxonomy" id="696074"/>
    <lineage>
        <taxon>Bacteria</taxon>
        <taxon>Pseudomonadati</taxon>
        <taxon>Pseudomonadota</taxon>
        <taxon>Betaproteobacteria</taxon>
        <taxon>Burkholderiales</taxon>
        <taxon>Comamonadaceae</taxon>
        <taxon>Caenimonas</taxon>
    </lineage>
</organism>
<evidence type="ECO:0000256" key="2">
    <source>
        <dbReference type="ARBA" id="ARBA00022963"/>
    </source>
</evidence>
<evidence type="ECO:0000313" key="5">
    <source>
        <dbReference type="EMBL" id="MFC5499371.1"/>
    </source>
</evidence>
<evidence type="ECO:0000256" key="1">
    <source>
        <dbReference type="ARBA" id="ARBA00022801"/>
    </source>
</evidence>
<dbReference type="PIRSF" id="PIRSF031982">
    <property type="entry name" value="UCP031982_abhydr"/>
    <property type="match status" value="1"/>
</dbReference>
<dbReference type="PANTHER" id="PTHR10272:SF0">
    <property type="entry name" value="PLATELET-ACTIVATING FACTOR ACETYLHYDROLASE"/>
    <property type="match status" value="1"/>
</dbReference>
<dbReference type="GO" id="GO:0016787">
    <property type="term" value="F:hydrolase activity"/>
    <property type="evidence" value="ECO:0007669"/>
    <property type="project" value="UniProtKB-KW"/>
</dbReference>
<feature type="chain" id="PRO_5046557130" evidence="4">
    <location>
        <begin position="27"/>
        <end position="323"/>
    </location>
</feature>
<dbReference type="Gene3D" id="3.40.50.1820">
    <property type="entry name" value="alpha/beta hydrolase"/>
    <property type="match status" value="1"/>
</dbReference>
<dbReference type="RefSeq" id="WP_376851596.1">
    <property type="nucleotide sequence ID" value="NZ_JBHSMF010000009.1"/>
</dbReference>
<protein>
    <submittedName>
        <fullName evidence="5">Alpha/beta hydrolase family protein</fullName>
    </submittedName>
</protein>
<sequence>MTMSRACLAGATVVLGWMLCAGTAFAAGIQSLAVPAAGASPALSGAVWYPCALAPTELQLGPFRISAVKDCPLAGRRLPLIVISHGMAGSFLGHRDTAQALADAGFIVAAISHPGDSAQDSSSTDELSVFVRRPEDIRRVVDHLLGAAPFASAIDPDRIGLFGFSRGGYTGLVLAGAVPVFGRHAAMCEGRTDDLCAAVRSGQLAPPVQDGRIRAAVIADPLALFFGAESFGAVGIPIQLWRSEFGGQGVTPAGVGAVAAALPARPAIHTVAGAGHFAFLPPCPPQFAQALPELCQDRPGFDRKAFHDDFNAQVVDFFRRSMP</sequence>
<gene>
    <name evidence="5" type="ORF">ACFPOE_17635</name>
</gene>
<comment type="caution">
    <text evidence="5">The sequence shown here is derived from an EMBL/GenBank/DDBJ whole genome shotgun (WGS) entry which is preliminary data.</text>
</comment>
<evidence type="ECO:0000256" key="4">
    <source>
        <dbReference type="SAM" id="SignalP"/>
    </source>
</evidence>
<proteinExistence type="predicted"/>
<keyword evidence="3" id="KW-0443">Lipid metabolism</keyword>